<dbReference type="EMBL" id="KI392567">
    <property type="protein sequence ID" value="ERN13636.1"/>
    <property type="molecule type" value="Genomic_DNA"/>
</dbReference>
<dbReference type="Pfam" id="PF00069">
    <property type="entry name" value="Pkinase"/>
    <property type="match status" value="1"/>
</dbReference>
<dbReference type="HOGENOM" id="CLU_000288_21_4_1"/>
<name>W1PZW1_AMBTC</name>
<dbReference type="GO" id="GO:0005524">
    <property type="term" value="F:ATP binding"/>
    <property type="evidence" value="ECO:0007669"/>
    <property type="project" value="UniProtKB-KW"/>
</dbReference>
<dbReference type="eggNOG" id="ENOG502QT06">
    <property type="taxonomic scope" value="Eukaryota"/>
</dbReference>
<reference evidence="5" key="1">
    <citation type="journal article" date="2013" name="Science">
        <title>The Amborella genome and the evolution of flowering plants.</title>
        <authorList>
            <consortium name="Amborella Genome Project"/>
        </authorList>
    </citation>
    <scope>NUCLEOTIDE SEQUENCE [LARGE SCALE GENOMIC DNA]</scope>
</reference>
<dbReference type="PROSITE" id="PS00108">
    <property type="entry name" value="PROTEIN_KINASE_ST"/>
    <property type="match status" value="1"/>
</dbReference>
<gene>
    <name evidence="4" type="ORF">AMTR_s00049p00096780</name>
</gene>
<dbReference type="InterPro" id="IPR050528">
    <property type="entry name" value="L-type_Lectin-RKs"/>
</dbReference>
<keyword evidence="5" id="KW-1185">Reference proteome</keyword>
<dbReference type="OMA" id="IFMYEIH"/>
<evidence type="ECO:0000313" key="4">
    <source>
        <dbReference type="EMBL" id="ERN13636.1"/>
    </source>
</evidence>
<keyword evidence="1" id="KW-0547">Nucleotide-binding</keyword>
<evidence type="ECO:0000259" key="3">
    <source>
        <dbReference type="PROSITE" id="PS50011"/>
    </source>
</evidence>
<evidence type="ECO:0000256" key="1">
    <source>
        <dbReference type="ARBA" id="ARBA00022741"/>
    </source>
</evidence>
<keyword evidence="2" id="KW-0067">ATP-binding</keyword>
<dbReference type="Proteomes" id="UP000017836">
    <property type="component" value="Unassembled WGS sequence"/>
</dbReference>
<dbReference type="InterPro" id="IPR000719">
    <property type="entry name" value="Prot_kinase_dom"/>
</dbReference>
<dbReference type="InterPro" id="IPR011009">
    <property type="entry name" value="Kinase-like_dom_sf"/>
</dbReference>
<protein>
    <recommendedName>
        <fullName evidence="3">Protein kinase domain-containing protein</fullName>
    </recommendedName>
</protein>
<dbReference type="SUPFAM" id="SSF56112">
    <property type="entry name" value="Protein kinase-like (PK-like)"/>
    <property type="match status" value="1"/>
</dbReference>
<feature type="domain" description="Protein kinase" evidence="3">
    <location>
        <begin position="1"/>
        <end position="127"/>
    </location>
</feature>
<dbReference type="Gramene" id="ERN13636">
    <property type="protein sequence ID" value="ERN13636"/>
    <property type="gene ID" value="AMTR_s00049p00096780"/>
</dbReference>
<sequence length="127" mass="14351">MILADVAIALNYLHNQYDHKVLHRDLKASNIMLDSDFNTRLGDFGLARILDQEKRSYMEANGIRDTLGYIAPECFSTGKSTCESDVFAFAFGAMILEVVCGRRPSDTTRGFLVDHVWAFIEKIESLK</sequence>
<accession>W1PZW1</accession>
<evidence type="ECO:0000313" key="5">
    <source>
        <dbReference type="Proteomes" id="UP000017836"/>
    </source>
</evidence>
<dbReference type="Gene3D" id="1.10.510.10">
    <property type="entry name" value="Transferase(Phosphotransferase) domain 1"/>
    <property type="match status" value="1"/>
</dbReference>
<dbReference type="GO" id="GO:0004672">
    <property type="term" value="F:protein kinase activity"/>
    <property type="evidence" value="ECO:0007669"/>
    <property type="project" value="InterPro"/>
</dbReference>
<evidence type="ECO:0000256" key="2">
    <source>
        <dbReference type="ARBA" id="ARBA00022840"/>
    </source>
</evidence>
<proteinExistence type="predicted"/>
<dbReference type="PROSITE" id="PS50011">
    <property type="entry name" value="PROTEIN_KINASE_DOM"/>
    <property type="match status" value="1"/>
</dbReference>
<dbReference type="AlphaFoldDB" id="W1PZW1"/>
<dbReference type="InterPro" id="IPR008271">
    <property type="entry name" value="Ser/Thr_kinase_AS"/>
</dbReference>
<organism evidence="4 5">
    <name type="scientific">Amborella trichopoda</name>
    <dbReference type="NCBI Taxonomy" id="13333"/>
    <lineage>
        <taxon>Eukaryota</taxon>
        <taxon>Viridiplantae</taxon>
        <taxon>Streptophyta</taxon>
        <taxon>Embryophyta</taxon>
        <taxon>Tracheophyta</taxon>
        <taxon>Spermatophyta</taxon>
        <taxon>Magnoliopsida</taxon>
        <taxon>Amborellales</taxon>
        <taxon>Amborellaceae</taxon>
        <taxon>Amborella</taxon>
    </lineage>
</organism>
<dbReference type="PANTHER" id="PTHR27007">
    <property type="match status" value="1"/>
</dbReference>